<sequence>MALYTQEGLRFDNEESAISWFLTTLQDKSPLGELYEKLHAEDWGEYDIQATGISDQEYLIRLDAPDLRSNIFRRVNINTYNQPVKLEYNVLKKNIDSLIKATNIASITAYSVLADIQESIKKGDENLLNDVITDFKEMVLSVQAELDAIDGRIVIQLTDKVKSTKYSSYITLDEQLRLDVDKIKPMVEGMFKKSLQGKFDADGFKVDGVDLKHLLDYADLHKNTLKVEILDI</sequence>
<name>A0ABX3Z3S8_9STAP</name>
<dbReference type="EMBL" id="NEFX01000018">
    <property type="protein sequence ID" value="OTW30560.1"/>
    <property type="molecule type" value="Genomic_DNA"/>
</dbReference>
<proteinExistence type="predicted"/>
<comment type="caution">
    <text evidence="1">The sequence shown here is derived from an EMBL/GenBank/DDBJ whole genome shotgun (WGS) entry which is preliminary data.</text>
</comment>
<reference evidence="1 2" key="1">
    <citation type="submission" date="2017-04" db="EMBL/GenBank/DDBJ databases">
        <title>Staphylococcus agnetis, a potential pathogen in the broiler production.</title>
        <authorList>
            <person name="Poulsen L."/>
        </authorList>
    </citation>
    <scope>NUCLEOTIDE SEQUENCE [LARGE SCALE GENOMIC DNA]</scope>
    <source>
        <strain evidence="1 2">723_310714_2_2_spleen</strain>
    </source>
</reference>
<dbReference type="Proteomes" id="UP000195208">
    <property type="component" value="Unassembled WGS sequence"/>
</dbReference>
<accession>A0ABX3Z3S8</accession>
<protein>
    <submittedName>
        <fullName evidence="1">Uncharacterized protein</fullName>
    </submittedName>
</protein>
<keyword evidence="2" id="KW-1185">Reference proteome</keyword>
<dbReference type="RefSeq" id="WP_085621965.1">
    <property type="nucleotide sequence ID" value="NZ_JAPTFZ010000006.1"/>
</dbReference>
<organism evidence="1 2">
    <name type="scientific">Staphylococcus agnetis</name>
    <dbReference type="NCBI Taxonomy" id="985762"/>
    <lineage>
        <taxon>Bacteria</taxon>
        <taxon>Bacillati</taxon>
        <taxon>Bacillota</taxon>
        <taxon>Bacilli</taxon>
        <taxon>Bacillales</taxon>
        <taxon>Staphylococcaceae</taxon>
        <taxon>Staphylococcus</taxon>
    </lineage>
</organism>
<gene>
    <name evidence="1" type="ORF">B9M88_09850</name>
</gene>
<evidence type="ECO:0000313" key="2">
    <source>
        <dbReference type="Proteomes" id="UP000195208"/>
    </source>
</evidence>
<evidence type="ECO:0000313" key="1">
    <source>
        <dbReference type="EMBL" id="OTW30560.1"/>
    </source>
</evidence>